<evidence type="ECO:0000313" key="4">
    <source>
        <dbReference type="Proteomes" id="UP000567885"/>
    </source>
</evidence>
<gene>
    <name evidence="3" type="ORF">FHETE_10020</name>
</gene>
<accession>A0A8H5SWS1</accession>
<proteinExistence type="predicted"/>
<feature type="compositionally biased region" description="Basic and acidic residues" evidence="1">
    <location>
        <begin position="350"/>
        <end position="385"/>
    </location>
</feature>
<keyword evidence="4" id="KW-1185">Reference proteome</keyword>
<dbReference type="Pfam" id="PF05347">
    <property type="entry name" value="Complex1_LYR"/>
    <property type="match status" value="1"/>
</dbReference>
<dbReference type="AlphaFoldDB" id="A0A8H5SWS1"/>
<organism evidence="3 4">
    <name type="scientific">Fusarium heterosporum</name>
    <dbReference type="NCBI Taxonomy" id="42747"/>
    <lineage>
        <taxon>Eukaryota</taxon>
        <taxon>Fungi</taxon>
        <taxon>Dikarya</taxon>
        <taxon>Ascomycota</taxon>
        <taxon>Pezizomycotina</taxon>
        <taxon>Sordariomycetes</taxon>
        <taxon>Hypocreomycetidae</taxon>
        <taxon>Hypocreales</taxon>
        <taxon>Nectriaceae</taxon>
        <taxon>Fusarium</taxon>
        <taxon>Fusarium heterosporum species complex</taxon>
    </lineage>
</organism>
<feature type="region of interest" description="Disordered" evidence="1">
    <location>
        <begin position="340"/>
        <end position="385"/>
    </location>
</feature>
<name>A0A8H5SWS1_FUSHE</name>
<reference evidence="3 4" key="1">
    <citation type="submission" date="2020-05" db="EMBL/GenBank/DDBJ databases">
        <title>Identification and distribution of gene clusters putatively required for synthesis of sphingolipid metabolism inhibitors in phylogenetically diverse species of the filamentous fungus Fusarium.</title>
        <authorList>
            <person name="Kim H.-S."/>
            <person name="Busman M."/>
            <person name="Brown D.W."/>
            <person name="Divon H."/>
            <person name="Uhlig S."/>
            <person name="Proctor R.H."/>
        </authorList>
    </citation>
    <scope>NUCLEOTIDE SEQUENCE [LARGE SCALE GENOMIC DNA]</scope>
    <source>
        <strain evidence="3 4">NRRL 20693</strain>
    </source>
</reference>
<dbReference type="OrthoDB" id="3925971at2759"/>
<sequence>MIRQPFIAARDSRHRLAALALYRALLRAGSSVPLPKDLDSGGRRHPIVRLLKKRFAKNSPLTSLRLIYDSMAAGYKDSPEHSEILRHLQERNETAELSRARAPSFKKPPRSKQRRNPPLLTKVSSPEEPLRYETTIRPLPKNAFVGERKAPVPGHTAEHLAFVRMKKPEPRVFSRALGRKTQIFRRDMLAMIDAETKIMSSARAEDGWDTMMNEMLREEGITDRISQDGPLGSYRFSAALSRTWWAYTLEKHKQDWTARGEAVSRLVEQERVLAKREKQSGAEPTDPEVARENLDAILADYRQKEAEREQTRKTAGATEFRDPFTATKWLEEAQKVEDEYLQKSMRKHNNRDDRQAHRRPLRDIGKDEEPVPVRKGPEQKAKIVW</sequence>
<feature type="region of interest" description="Disordered" evidence="1">
    <location>
        <begin position="92"/>
        <end position="133"/>
    </location>
</feature>
<comment type="caution">
    <text evidence="3">The sequence shown here is derived from an EMBL/GenBank/DDBJ whole genome shotgun (WGS) entry which is preliminary data.</text>
</comment>
<evidence type="ECO:0000256" key="1">
    <source>
        <dbReference type="SAM" id="MobiDB-lite"/>
    </source>
</evidence>
<dbReference type="EMBL" id="JAAGWQ010000251">
    <property type="protein sequence ID" value="KAF5658192.1"/>
    <property type="molecule type" value="Genomic_DNA"/>
</dbReference>
<dbReference type="Proteomes" id="UP000567885">
    <property type="component" value="Unassembled WGS sequence"/>
</dbReference>
<evidence type="ECO:0000313" key="3">
    <source>
        <dbReference type="EMBL" id="KAF5658192.1"/>
    </source>
</evidence>
<dbReference type="InterPro" id="IPR008011">
    <property type="entry name" value="Complex1_LYR_dom"/>
</dbReference>
<protein>
    <recommendedName>
        <fullName evidence="2">Complex 1 LYR protein domain-containing protein</fullName>
    </recommendedName>
</protein>
<evidence type="ECO:0000259" key="2">
    <source>
        <dbReference type="Pfam" id="PF05347"/>
    </source>
</evidence>
<feature type="domain" description="Complex 1 LYR protein" evidence="2">
    <location>
        <begin position="17"/>
        <end position="77"/>
    </location>
</feature>